<accession>A0A2A6CPB5</accession>
<evidence type="ECO:0000313" key="1">
    <source>
        <dbReference type="EnsemblMetazoa" id="PPA22347.1"/>
    </source>
</evidence>
<gene>
    <name evidence="1" type="primary">WBGene00111901</name>
</gene>
<dbReference type="InterPro" id="IPR019430">
    <property type="entry name" value="7TM_GPCR_serpentine_rcpt_Srx"/>
</dbReference>
<reference evidence="1" key="2">
    <citation type="submission" date="2022-06" db="UniProtKB">
        <authorList>
            <consortium name="EnsemblMetazoa"/>
        </authorList>
    </citation>
    <scope>IDENTIFICATION</scope>
    <source>
        <strain evidence="1">PS312</strain>
    </source>
</reference>
<dbReference type="PANTHER" id="PTHR22718:SF11">
    <property type="entry name" value="7TM GPCR SERPENTINE RECEPTOR CLASS X (SRX) DOMAIN-CONTAINING PROTEIN"/>
    <property type="match status" value="1"/>
</dbReference>
<organism evidence="1 2">
    <name type="scientific">Pristionchus pacificus</name>
    <name type="common">Parasitic nematode worm</name>
    <dbReference type="NCBI Taxonomy" id="54126"/>
    <lineage>
        <taxon>Eukaryota</taxon>
        <taxon>Metazoa</taxon>
        <taxon>Ecdysozoa</taxon>
        <taxon>Nematoda</taxon>
        <taxon>Chromadorea</taxon>
        <taxon>Rhabditida</taxon>
        <taxon>Rhabditina</taxon>
        <taxon>Diplogasteromorpha</taxon>
        <taxon>Diplogasteroidea</taxon>
        <taxon>Neodiplogasteridae</taxon>
        <taxon>Pristionchus</taxon>
    </lineage>
</organism>
<proteinExistence type="predicted"/>
<sequence>MPANLISYIGGSLFGIIAITGLLMNFTVLLAMFKGKLFSSKSSPVYILSSQTITVDSILLLVHLFYQCPSVMLQSNLFPARLEPAVHTALNATFMYCWYHNTLSHILIAINRLCVIVFYRIPIFTRQRTIVLCVLQHLLALSFSVASQFLLPCCEFSFSWVVFSYQYNEKRGIVNYSNKLIDLPLNSSSSLISIAAYSAIIWKMHYSRMQTKDLERSSAARLMHKEYRYAIQFASMALVYLLTWTFFRAFPVLIGNTKNLYVYGVVTILAEMNMLTNSTVYLVNNAEIKKSIRAMISKPAKVNVVSTFESTMSNVGTTVTASR</sequence>
<dbReference type="Proteomes" id="UP000005239">
    <property type="component" value="Unassembled WGS sequence"/>
</dbReference>
<dbReference type="Gene3D" id="1.20.1070.10">
    <property type="entry name" value="Rhodopsin 7-helix transmembrane proteins"/>
    <property type="match status" value="1"/>
</dbReference>
<reference evidence="2" key="1">
    <citation type="journal article" date="2008" name="Nat. Genet.">
        <title>The Pristionchus pacificus genome provides a unique perspective on nematode lifestyle and parasitism.</title>
        <authorList>
            <person name="Dieterich C."/>
            <person name="Clifton S.W."/>
            <person name="Schuster L.N."/>
            <person name="Chinwalla A."/>
            <person name="Delehaunty K."/>
            <person name="Dinkelacker I."/>
            <person name="Fulton L."/>
            <person name="Fulton R."/>
            <person name="Godfrey J."/>
            <person name="Minx P."/>
            <person name="Mitreva M."/>
            <person name="Roeseler W."/>
            <person name="Tian H."/>
            <person name="Witte H."/>
            <person name="Yang S.P."/>
            <person name="Wilson R.K."/>
            <person name="Sommer R.J."/>
        </authorList>
    </citation>
    <scope>NUCLEOTIDE SEQUENCE [LARGE SCALE GENOMIC DNA]</scope>
    <source>
        <strain evidence="2">PS312</strain>
    </source>
</reference>
<dbReference type="Pfam" id="PF10328">
    <property type="entry name" value="7TM_GPCR_Srx"/>
    <property type="match status" value="1"/>
</dbReference>
<protein>
    <submittedName>
        <fullName evidence="1">Srx-2</fullName>
    </submittedName>
</protein>
<dbReference type="SUPFAM" id="SSF81321">
    <property type="entry name" value="Family A G protein-coupled receptor-like"/>
    <property type="match status" value="1"/>
</dbReference>
<name>A0A2A6CPB5_PRIPA</name>
<dbReference type="AlphaFoldDB" id="A0A2A6CPB5"/>
<dbReference type="EnsemblMetazoa" id="PPA22347.1">
    <property type="protein sequence ID" value="PPA22347.1"/>
    <property type="gene ID" value="WBGene00111901"/>
</dbReference>
<evidence type="ECO:0000313" key="2">
    <source>
        <dbReference type="Proteomes" id="UP000005239"/>
    </source>
</evidence>
<keyword evidence="2" id="KW-1185">Reference proteome</keyword>
<dbReference type="PANTHER" id="PTHR22718">
    <property type="entry name" value="SERPENTINE RECEPTOR, CLASS X"/>
    <property type="match status" value="1"/>
</dbReference>
<accession>A0A8R1YEJ1</accession>
<dbReference type="OrthoDB" id="5846501at2759"/>